<name>A0A285MS33_9FLAO</name>
<dbReference type="GO" id="GO:0071949">
    <property type="term" value="F:FAD binding"/>
    <property type="evidence" value="ECO:0007669"/>
    <property type="project" value="InterPro"/>
</dbReference>
<accession>A0A285MS33</accession>
<dbReference type="AlphaFoldDB" id="A0A285MS33"/>
<dbReference type="SUPFAM" id="SSF51905">
    <property type="entry name" value="FAD/NAD(P)-binding domain"/>
    <property type="match status" value="1"/>
</dbReference>
<dbReference type="InterPro" id="IPR036188">
    <property type="entry name" value="FAD/NAD-bd_sf"/>
</dbReference>
<evidence type="ECO:0000313" key="3">
    <source>
        <dbReference type="Proteomes" id="UP000219048"/>
    </source>
</evidence>
<keyword evidence="3" id="KW-1185">Reference proteome</keyword>
<dbReference type="PRINTS" id="PR00420">
    <property type="entry name" value="RNGMNOXGNASE"/>
</dbReference>
<dbReference type="InterPro" id="IPR002938">
    <property type="entry name" value="FAD-bd"/>
</dbReference>
<dbReference type="RefSeq" id="WP_097045446.1">
    <property type="nucleotide sequence ID" value="NZ_OBEH01000002.1"/>
</dbReference>
<dbReference type="OrthoDB" id="1142316at2"/>
<dbReference type="Pfam" id="PF01494">
    <property type="entry name" value="FAD_binding_3"/>
    <property type="match status" value="1"/>
</dbReference>
<dbReference type="InterPro" id="IPR050407">
    <property type="entry name" value="Geranylgeranyl_reductase"/>
</dbReference>
<dbReference type="Proteomes" id="UP000219048">
    <property type="component" value="Unassembled WGS sequence"/>
</dbReference>
<dbReference type="EMBL" id="OBEH01000002">
    <property type="protein sequence ID" value="SNZ00002.1"/>
    <property type="molecule type" value="Genomic_DNA"/>
</dbReference>
<dbReference type="PANTHER" id="PTHR42685:SF22">
    <property type="entry name" value="CONDITIONED MEDIUM FACTOR RECEPTOR 1"/>
    <property type="match status" value="1"/>
</dbReference>
<evidence type="ECO:0000259" key="1">
    <source>
        <dbReference type="Pfam" id="PF01494"/>
    </source>
</evidence>
<gene>
    <name evidence="2" type="ORF">SAMN06265377_1819</name>
</gene>
<sequence length="375" mass="42162">MNSPEVLIIGGGLAGLTAALDLSKKGKKVLVVEKNKYPNHKVCGEYVSNEVKPYLTQLGVILDGLELPKIDTLHLSTQKGKQISVKLPLGGFGISRYAFDHQLYLLAMENGVGFIFATVENVQYKDDRFLVKLSSKEEVISSVVIGAYGKRSNIDMKLKRDFIQQKSPWLGIKCHYVNNSHPSNVVGLHSFPGGYGGLSLTEKGDVNFCCLVKYENFKKEKDIASFNKNVVYQNPVLKDFLSRATPKFEKHLSIAQISFEKKQAVYNHIVMCGDTAGLIHPLCGNGMAMAIHSAKLAAEQVFRFLEEPDFSRMDMEKSYQKLWTKNFNKRIWIGRQLQQLMLHTKWFNFGMNTAANSKVLLRSLIRNTHGTPILN</sequence>
<feature type="domain" description="FAD-binding" evidence="1">
    <location>
        <begin position="5"/>
        <end position="298"/>
    </location>
</feature>
<proteinExistence type="predicted"/>
<protein>
    <submittedName>
        <fullName evidence="2">Dehydrogenase (Flavoprotein)</fullName>
    </submittedName>
</protein>
<organism evidence="2 3">
    <name type="scientific">Flagellimonas pacifica</name>
    <dbReference type="NCBI Taxonomy" id="1247520"/>
    <lineage>
        <taxon>Bacteria</taxon>
        <taxon>Pseudomonadati</taxon>
        <taxon>Bacteroidota</taxon>
        <taxon>Flavobacteriia</taxon>
        <taxon>Flavobacteriales</taxon>
        <taxon>Flavobacteriaceae</taxon>
        <taxon>Flagellimonas</taxon>
    </lineage>
</organism>
<reference evidence="3" key="1">
    <citation type="submission" date="2017-09" db="EMBL/GenBank/DDBJ databases">
        <authorList>
            <person name="Varghese N."/>
            <person name="Submissions S."/>
        </authorList>
    </citation>
    <scope>NUCLEOTIDE SEQUENCE [LARGE SCALE GENOMIC DNA]</scope>
    <source>
        <strain evidence="3">DSM 25885</strain>
    </source>
</reference>
<dbReference type="Gene3D" id="3.50.50.60">
    <property type="entry name" value="FAD/NAD(P)-binding domain"/>
    <property type="match status" value="1"/>
</dbReference>
<dbReference type="PANTHER" id="PTHR42685">
    <property type="entry name" value="GERANYLGERANYL DIPHOSPHATE REDUCTASE"/>
    <property type="match status" value="1"/>
</dbReference>
<evidence type="ECO:0000313" key="2">
    <source>
        <dbReference type="EMBL" id="SNZ00002.1"/>
    </source>
</evidence>